<dbReference type="Proteomes" id="UP000694865">
    <property type="component" value="Unplaced"/>
</dbReference>
<organism evidence="5 6">
    <name type="scientific">Saccoglossus kowalevskii</name>
    <name type="common">Acorn worm</name>
    <dbReference type="NCBI Taxonomy" id="10224"/>
    <lineage>
        <taxon>Eukaryota</taxon>
        <taxon>Metazoa</taxon>
        <taxon>Hemichordata</taxon>
        <taxon>Enteropneusta</taxon>
        <taxon>Harrimaniidae</taxon>
        <taxon>Saccoglossus</taxon>
    </lineage>
</organism>
<evidence type="ECO:0000313" key="6">
    <source>
        <dbReference type="RefSeq" id="XP_006811146.1"/>
    </source>
</evidence>
<dbReference type="PROSITE" id="PS00134">
    <property type="entry name" value="TRYPSIN_HIS"/>
    <property type="match status" value="1"/>
</dbReference>
<dbReference type="SMART" id="SM00020">
    <property type="entry name" value="Tryp_SPc"/>
    <property type="match status" value="1"/>
</dbReference>
<name>A0ABM0LTQ5_SACKO</name>
<evidence type="ECO:0000313" key="5">
    <source>
        <dbReference type="Proteomes" id="UP000694865"/>
    </source>
</evidence>
<dbReference type="InterPro" id="IPR001254">
    <property type="entry name" value="Trypsin_dom"/>
</dbReference>
<keyword evidence="2" id="KW-0378">Hydrolase</keyword>
<gene>
    <name evidence="6" type="primary">LOC100374298</name>
</gene>
<evidence type="ECO:0000256" key="3">
    <source>
        <dbReference type="SAM" id="SignalP"/>
    </source>
</evidence>
<dbReference type="Pfam" id="PF00089">
    <property type="entry name" value="Trypsin"/>
    <property type="match status" value="1"/>
</dbReference>
<feature type="chain" id="PRO_5047000677" evidence="3">
    <location>
        <begin position="23"/>
        <end position="385"/>
    </location>
</feature>
<dbReference type="InterPro" id="IPR009003">
    <property type="entry name" value="Peptidase_S1_PA"/>
</dbReference>
<reference evidence="6" key="1">
    <citation type="submission" date="2025-08" db="UniProtKB">
        <authorList>
            <consortium name="RefSeq"/>
        </authorList>
    </citation>
    <scope>IDENTIFICATION</scope>
    <source>
        <tissue evidence="6">Testes</tissue>
    </source>
</reference>
<keyword evidence="1" id="KW-1015">Disulfide bond</keyword>
<dbReference type="InterPro" id="IPR001314">
    <property type="entry name" value="Peptidase_S1A"/>
</dbReference>
<evidence type="ECO:0000259" key="4">
    <source>
        <dbReference type="PROSITE" id="PS50240"/>
    </source>
</evidence>
<dbReference type="InterPro" id="IPR033116">
    <property type="entry name" value="TRYPSIN_SER"/>
</dbReference>
<keyword evidence="3" id="KW-0732">Signal</keyword>
<feature type="domain" description="Peptidase S1" evidence="4">
    <location>
        <begin position="139"/>
        <end position="383"/>
    </location>
</feature>
<dbReference type="CDD" id="cd00190">
    <property type="entry name" value="Tryp_SPc"/>
    <property type="match status" value="1"/>
</dbReference>
<dbReference type="PRINTS" id="PR00722">
    <property type="entry name" value="CHYMOTRYPSIN"/>
</dbReference>
<dbReference type="PROSITE" id="PS00135">
    <property type="entry name" value="TRYPSIN_SER"/>
    <property type="match status" value="1"/>
</dbReference>
<accession>A0ABM0LTQ5</accession>
<dbReference type="PANTHER" id="PTHR24252">
    <property type="entry name" value="ACROSIN-RELATED"/>
    <property type="match status" value="1"/>
</dbReference>
<evidence type="ECO:0000256" key="1">
    <source>
        <dbReference type="ARBA" id="ARBA00023157"/>
    </source>
</evidence>
<dbReference type="Gene3D" id="2.40.10.10">
    <property type="entry name" value="Trypsin-like serine proteases"/>
    <property type="match status" value="3"/>
</dbReference>
<feature type="signal peptide" evidence="3">
    <location>
        <begin position="1"/>
        <end position="22"/>
    </location>
</feature>
<dbReference type="InterPro" id="IPR018114">
    <property type="entry name" value="TRYPSIN_HIS"/>
</dbReference>
<sequence length="385" mass="42736">MHLSYFRLIVVALAYLIINVEGYNECRTECNGRCRAKHCNRNEQESTNPDCVIECDNHNHRLCCVPNVDERKCEDECNGHCRAHKCNKGETLSSNPFCMKDCNDRNGRVCCVDEESDICNVREADSGCGSRVTISESRIVGGQDAQPGEWPWQAQLYYIPVGDEVCGGTLIGPRHVVSAAHCFFDSPINPDAWIVRLGRYTRGNPPSPADDESIEVGVQEIIRHSEFNGTHSFDDDIALIILDQDVSATDFINYACLDDDVTFYEDSCCYITGWGTLEFFGDQSNILQEAVVPILSNDTCITSYGSYVTENMVCAGYLTGGIDACQGDSGGPLVCIHTDTDTGISRWHLAGITSWGFECALPGYPGVYTRVSKYYEWLQDHGVPF</sequence>
<evidence type="ECO:0000256" key="2">
    <source>
        <dbReference type="RuleBase" id="RU363034"/>
    </source>
</evidence>
<dbReference type="RefSeq" id="XP_006811146.1">
    <property type="nucleotide sequence ID" value="XM_006811083.1"/>
</dbReference>
<dbReference type="GeneID" id="100374298"/>
<keyword evidence="2" id="KW-0720">Serine protease</keyword>
<dbReference type="PROSITE" id="PS50240">
    <property type="entry name" value="TRYPSIN_DOM"/>
    <property type="match status" value="1"/>
</dbReference>
<keyword evidence="5" id="KW-1185">Reference proteome</keyword>
<dbReference type="SUPFAM" id="SSF50494">
    <property type="entry name" value="Trypsin-like serine proteases"/>
    <property type="match status" value="1"/>
</dbReference>
<dbReference type="InterPro" id="IPR043504">
    <property type="entry name" value="Peptidase_S1_PA_chymotrypsin"/>
</dbReference>
<keyword evidence="2" id="KW-0645">Protease</keyword>
<protein>
    <submittedName>
        <fullName evidence="6">Enteropeptidase-like</fullName>
    </submittedName>
</protein>
<proteinExistence type="predicted"/>
<dbReference type="PANTHER" id="PTHR24252:SF7">
    <property type="entry name" value="HYALIN"/>
    <property type="match status" value="1"/>
</dbReference>